<dbReference type="RefSeq" id="WP_042007132.1">
    <property type="nucleotide sequence ID" value="NZ_CDOL01000168.1"/>
</dbReference>
<evidence type="ECO:0000313" key="2">
    <source>
        <dbReference type="Proteomes" id="UP000038200"/>
    </source>
</evidence>
<proteinExistence type="predicted"/>
<dbReference type="OrthoDB" id="9855645at2"/>
<gene>
    <name evidence="1" type="ORF">CCAND93_250004</name>
</gene>
<sequence length="270" mass="30004">MSSPKDSNQYQTLTDSKNPLEYIGIEHNKFMEKFMYHLEKSKENGTWNNVIFLSEDYKVNFAKVMNEAFHSCYPKSNSTIARQIDFYNQLNLNEIFNNNSVNELDMAETVLNSKATKKDKEFTMNLLKDVYSTIDNAVNDEEAYRELEKVIAKHENLILSQDWKTNEDYALGAIAVAKYSSQFWKDYDFSKFRYNSMVSRPNNPSSSIIVGADIAGYVVGGVVGATAGSFGGPAGSVGGFLGGKAFGAWAGSGAAATALAIYDAWSDFFS</sequence>
<organism evidence="1 2">
    <name type="scientific">Capnocytophaga canis</name>
    <dbReference type="NCBI Taxonomy" id="1848903"/>
    <lineage>
        <taxon>Bacteria</taxon>
        <taxon>Pseudomonadati</taxon>
        <taxon>Bacteroidota</taxon>
        <taxon>Flavobacteriia</taxon>
        <taxon>Flavobacteriales</taxon>
        <taxon>Flavobacteriaceae</taxon>
        <taxon>Capnocytophaga</taxon>
    </lineage>
</organism>
<name>A0A0B7IKN3_9FLAO</name>
<dbReference type="AlphaFoldDB" id="A0A0B7IKN3"/>
<protein>
    <submittedName>
        <fullName evidence="1">Uncharacterized protein</fullName>
    </submittedName>
</protein>
<dbReference type="EMBL" id="CDOL01000168">
    <property type="protein sequence ID" value="CEN52460.1"/>
    <property type="molecule type" value="Genomic_DNA"/>
</dbReference>
<accession>A0A0B7IKN3</accession>
<dbReference type="Proteomes" id="UP000038200">
    <property type="component" value="Unassembled WGS sequence"/>
</dbReference>
<evidence type="ECO:0000313" key="1">
    <source>
        <dbReference type="EMBL" id="CEN52460.1"/>
    </source>
</evidence>
<reference evidence="1 2" key="1">
    <citation type="submission" date="2015-01" db="EMBL/GenBank/DDBJ databases">
        <authorList>
            <person name="Xiang T."/>
            <person name="Song Y."/>
            <person name="Huang L."/>
            <person name="Wang B."/>
            <person name="Wu P."/>
        </authorList>
    </citation>
    <scope>NUCLEOTIDE SEQUENCE [LARGE SCALE GENOMIC DNA]</scope>
    <source>
        <strain evidence="1 2">CcD93</strain>
    </source>
</reference>